<dbReference type="OrthoDB" id="9797740at2"/>
<dbReference type="GO" id="GO:0005886">
    <property type="term" value="C:plasma membrane"/>
    <property type="evidence" value="ECO:0007669"/>
    <property type="project" value="UniProtKB-SubCell"/>
</dbReference>
<evidence type="ECO:0000256" key="1">
    <source>
        <dbReference type="ARBA" id="ARBA00004651"/>
    </source>
</evidence>
<keyword evidence="4 6" id="KW-1133">Transmembrane helix</keyword>
<feature type="domain" description="Major facilitator superfamily (MFS) profile" evidence="7">
    <location>
        <begin position="17"/>
        <end position="394"/>
    </location>
</feature>
<organism evidence="8 9">
    <name type="scientific">Domibacillus aminovorans</name>
    <dbReference type="NCBI Taxonomy" id="29332"/>
    <lineage>
        <taxon>Bacteria</taxon>
        <taxon>Bacillati</taxon>
        <taxon>Bacillota</taxon>
        <taxon>Bacilli</taxon>
        <taxon>Bacillales</taxon>
        <taxon>Bacillaceae</taxon>
        <taxon>Domibacillus</taxon>
    </lineage>
</organism>
<dbReference type="Pfam" id="PF07690">
    <property type="entry name" value="MFS_1"/>
    <property type="match status" value="1"/>
</dbReference>
<feature type="transmembrane region" description="Helical" evidence="6">
    <location>
        <begin position="86"/>
        <end position="104"/>
    </location>
</feature>
<feature type="transmembrane region" description="Helical" evidence="6">
    <location>
        <begin position="351"/>
        <end position="367"/>
    </location>
</feature>
<evidence type="ECO:0000313" key="9">
    <source>
        <dbReference type="Proteomes" id="UP000077271"/>
    </source>
</evidence>
<sequence length="405" mass="43327">MSMQALIKGERERSKAGKLFLLFSIILLALNMRSPITSVGPLTAMIRDNLGISSTTAGALTTVPLLAFAVLSPFASKMARKFGMEVVLFGALLILTAGLALRPIGGVTTLFTGTLLIGIAIALCNVLMPAFVKRNFAHQIGLVTGFYAMSMNLTGALASGFSIPIATSSDFGWRAAVGFWLIPAGIAIIVWLSQMTHIRHPIKTEKSTYEKASLLTSSLAWKVTAFMGIQSLLFYSLVAWLPEILQEQGMSAGASGWMLSMIQFAQLPVTFIVPIIADKMSNQRPLVVITSLLLIVGLSGILLGLTEFVLLWVIMIGTGGGFAFSLVMMFFSLRTRNSFEAADLSGMAQSAGYLFAAMGPALFGAMHDFMNGWTLPILLLIGASICLFIVGMGAAKEGYVKEKTV</sequence>
<name>A0A177KMX3_9BACI</name>
<feature type="transmembrane region" description="Helical" evidence="6">
    <location>
        <begin position="214"/>
        <end position="237"/>
    </location>
</feature>
<dbReference type="PANTHER" id="PTHR23523">
    <property type="match status" value="1"/>
</dbReference>
<comment type="caution">
    <text evidence="8">The sequence shown here is derived from an EMBL/GenBank/DDBJ whole genome shotgun (WGS) entry which is preliminary data.</text>
</comment>
<reference evidence="8 9" key="1">
    <citation type="submission" date="2016-01" db="EMBL/GenBank/DDBJ databases">
        <title>Investigation of taxonomic status of Bacillus aminovorans.</title>
        <authorList>
            <person name="Verma A."/>
            <person name="Pal Y."/>
            <person name="Krishnamurthi S."/>
        </authorList>
    </citation>
    <scope>NUCLEOTIDE SEQUENCE [LARGE SCALE GENOMIC DNA]</scope>
    <source>
        <strain evidence="8 9">DSM 4337</strain>
    </source>
</reference>
<dbReference type="EMBL" id="LQWZ01000033">
    <property type="protein sequence ID" value="OAH54336.1"/>
    <property type="molecule type" value="Genomic_DNA"/>
</dbReference>
<feature type="transmembrane region" description="Helical" evidence="6">
    <location>
        <begin position="54"/>
        <end position="74"/>
    </location>
</feature>
<feature type="transmembrane region" description="Helical" evidence="6">
    <location>
        <begin position="286"/>
        <end position="303"/>
    </location>
</feature>
<accession>A0A177KMX3</accession>
<protein>
    <submittedName>
        <fullName evidence="8">Transporter</fullName>
    </submittedName>
</protein>
<evidence type="ECO:0000256" key="4">
    <source>
        <dbReference type="ARBA" id="ARBA00022989"/>
    </source>
</evidence>
<dbReference type="RefSeq" id="WP_063975074.1">
    <property type="nucleotide sequence ID" value="NZ_LQWZ01000033.1"/>
</dbReference>
<dbReference type="Gene3D" id="1.20.1250.20">
    <property type="entry name" value="MFS general substrate transporter like domains"/>
    <property type="match status" value="2"/>
</dbReference>
<dbReference type="InterPro" id="IPR052524">
    <property type="entry name" value="MFS_Cyanate_Porter"/>
</dbReference>
<feature type="transmembrane region" description="Helical" evidence="6">
    <location>
        <begin position="309"/>
        <end position="331"/>
    </location>
</feature>
<evidence type="ECO:0000256" key="6">
    <source>
        <dbReference type="SAM" id="Phobius"/>
    </source>
</evidence>
<feature type="transmembrane region" description="Helical" evidence="6">
    <location>
        <begin position="110"/>
        <end position="132"/>
    </location>
</feature>
<dbReference type="InterPro" id="IPR011701">
    <property type="entry name" value="MFS"/>
</dbReference>
<proteinExistence type="predicted"/>
<evidence type="ECO:0000256" key="3">
    <source>
        <dbReference type="ARBA" id="ARBA00022692"/>
    </source>
</evidence>
<dbReference type="InterPro" id="IPR036259">
    <property type="entry name" value="MFS_trans_sf"/>
</dbReference>
<feature type="transmembrane region" description="Helical" evidence="6">
    <location>
        <begin position="257"/>
        <end position="277"/>
    </location>
</feature>
<dbReference type="InterPro" id="IPR020846">
    <property type="entry name" value="MFS_dom"/>
</dbReference>
<gene>
    <name evidence="8" type="ORF">AWH48_06955</name>
</gene>
<dbReference type="AlphaFoldDB" id="A0A177KMX3"/>
<comment type="subcellular location">
    <subcellularLocation>
        <location evidence="1">Cell membrane</location>
        <topology evidence="1">Multi-pass membrane protein</topology>
    </subcellularLocation>
</comment>
<feature type="transmembrane region" description="Helical" evidence="6">
    <location>
        <begin position="373"/>
        <end position="395"/>
    </location>
</feature>
<evidence type="ECO:0000313" key="8">
    <source>
        <dbReference type="EMBL" id="OAH54336.1"/>
    </source>
</evidence>
<dbReference type="GO" id="GO:0022857">
    <property type="term" value="F:transmembrane transporter activity"/>
    <property type="evidence" value="ECO:0007669"/>
    <property type="project" value="InterPro"/>
</dbReference>
<evidence type="ECO:0000259" key="7">
    <source>
        <dbReference type="PROSITE" id="PS50850"/>
    </source>
</evidence>
<keyword evidence="3 6" id="KW-0812">Transmembrane</keyword>
<keyword evidence="5 6" id="KW-0472">Membrane</keyword>
<dbReference type="CDD" id="cd17339">
    <property type="entry name" value="MFS_NIMT_CynX_like"/>
    <property type="match status" value="1"/>
</dbReference>
<feature type="transmembrane region" description="Helical" evidence="6">
    <location>
        <begin position="144"/>
        <end position="165"/>
    </location>
</feature>
<evidence type="ECO:0000256" key="2">
    <source>
        <dbReference type="ARBA" id="ARBA00022448"/>
    </source>
</evidence>
<dbReference type="Proteomes" id="UP000077271">
    <property type="component" value="Unassembled WGS sequence"/>
</dbReference>
<feature type="transmembrane region" description="Helical" evidence="6">
    <location>
        <begin position="171"/>
        <end position="193"/>
    </location>
</feature>
<keyword evidence="2" id="KW-0813">Transport</keyword>
<dbReference type="PANTHER" id="PTHR23523:SF2">
    <property type="entry name" value="2-NITROIMIDAZOLE TRANSPORTER"/>
    <property type="match status" value="1"/>
</dbReference>
<dbReference type="SUPFAM" id="SSF103473">
    <property type="entry name" value="MFS general substrate transporter"/>
    <property type="match status" value="1"/>
</dbReference>
<dbReference type="PROSITE" id="PS50850">
    <property type="entry name" value="MFS"/>
    <property type="match status" value="1"/>
</dbReference>
<evidence type="ECO:0000256" key="5">
    <source>
        <dbReference type="ARBA" id="ARBA00023136"/>
    </source>
</evidence>